<comment type="subunit">
    <text evidence="4">Homohexamer; trimer of dimers.</text>
</comment>
<evidence type="ECO:0000256" key="4">
    <source>
        <dbReference type="ARBA" id="ARBA00011165"/>
    </source>
</evidence>
<keyword evidence="7" id="KW-0119">Carbohydrate metabolism</keyword>
<evidence type="ECO:0000313" key="11">
    <source>
        <dbReference type="Proteomes" id="UP001343257"/>
    </source>
</evidence>
<evidence type="ECO:0000256" key="1">
    <source>
        <dbReference type="ARBA" id="ARBA00001462"/>
    </source>
</evidence>
<evidence type="ECO:0000313" key="10">
    <source>
        <dbReference type="EMBL" id="MED5016601.1"/>
    </source>
</evidence>
<name>A0ABU6PR24_9BACL</name>
<dbReference type="PANTHER" id="PTHR43576">
    <property type="entry name" value="ALPHA-L-ARABINOFURANOSIDASE C-RELATED"/>
    <property type="match status" value="1"/>
</dbReference>
<comment type="pathway">
    <text evidence="2">Glycan metabolism.</text>
</comment>
<dbReference type="SMART" id="SM00813">
    <property type="entry name" value="Alpha-L-AF_C"/>
    <property type="match status" value="1"/>
</dbReference>
<dbReference type="EC" id="3.2.1.55" evidence="5"/>
<dbReference type="RefSeq" id="WP_328275801.1">
    <property type="nucleotide sequence ID" value="NZ_JARTLD010000009.1"/>
</dbReference>
<keyword evidence="8" id="KW-0326">Glycosidase</keyword>
<dbReference type="SUPFAM" id="SSF51445">
    <property type="entry name" value="(Trans)glycosidases"/>
    <property type="match status" value="1"/>
</dbReference>
<gene>
    <name evidence="10" type="ORF">P9847_04695</name>
</gene>
<proteinExistence type="inferred from homology"/>
<dbReference type="InterPro" id="IPR013780">
    <property type="entry name" value="Glyco_hydro_b"/>
</dbReference>
<dbReference type="InterPro" id="IPR055235">
    <property type="entry name" value="ASD1_cat"/>
</dbReference>
<feature type="domain" description="Alpha-L-arabinofuranosidase C-terminal" evidence="9">
    <location>
        <begin position="453"/>
        <end position="667"/>
    </location>
</feature>
<dbReference type="Pfam" id="PF06964">
    <property type="entry name" value="Alpha-L-AF_C"/>
    <property type="match status" value="1"/>
</dbReference>
<comment type="caution">
    <text evidence="10">The sequence shown here is derived from an EMBL/GenBank/DDBJ whole genome shotgun (WGS) entry which is preliminary data.</text>
</comment>
<dbReference type="Proteomes" id="UP001343257">
    <property type="component" value="Unassembled WGS sequence"/>
</dbReference>
<comment type="catalytic activity">
    <reaction evidence="1">
        <text>Hydrolysis of terminal non-reducing alpha-L-arabinofuranoside residues in alpha-L-arabinosides.</text>
        <dbReference type="EC" id="3.2.1.55"/>
    </reaction>
</comment>
<protein>
    <recommendedName>
        <fullName evidence="5">non-reducing end alpha-L-arabinofuranosidase</fullName>
        <ecNumber evidence="5">3.2.1.55</ecNumber>
    </recommendedName>
</protein>
<evidence type="ECO:0000256" key="2">
    <source>
        <dbReference type="ARBA" id="ARBA00004881"/>
    </source>
</evidence>
<comment type="similarity">
    <text evidence="3">Belongs to the glycosyl hydrolase 51 family.</text>
</comment>
<reference evidence="10 11" key="1">
    <citation type="submission" date="2023-03" db="EMBL/GenBank/DDBJ databases">
        <title>Bacillus Genome Sequencing.</title>
        <authorList>
            <person name="Dunlap C."/>
        </authorList>
    </citation>
    <scope>NUCLEOTIDE SEQUENCE [LARGE SCALE GENOMIC DNA]</scope>
    <source>
        <strain evidence="10 11">NRS-52</strain>
    </source>
</reference>
<evidence type="ECO:0000256" key="7">
    <source>
        <dbReference type="ARBA" id="ARBA00023277"/>
    </source>
</evidence>
<dbReference type="Pfam" id="PF22848">
    <property type="entry name" value="ASD1_dom"/>
    <property type="match status" value="1"/>
</dbReference>
<keyword evidence="6" id="KW-0378">Hydrolase</keyword>
<accession>A0ABU6PR24</accession>
<evidence type="ECO:0000256" key="6">
    <source>
        <dbReference type="ARBA" id="ARBA00022801"/>
    </source>
</evidence>
<evidence type="ECO:0000256" key="3">
    <source>
        <dbReference type="ARBA" id="ARBA00007186"/>
    </source>
</evidence>
<organism evidence="10 11">
    <name type="scientific">Paenibacillus chibensis</name>
    <dbReference type="NCBI Taxonomy" id="59846"/>
    <lineage>
        <taxon>Bacteria</taxon>
        <taxon>Bacillati</taxon>
        <taxon>Bacillota</taxon>
        <taxon>Bacilli</taxon>
        <taxon>Bacillales</taxon>
        <taxon>Paenibacillaceae</taxon>
        <taxon>Paenibacillus</taxon>
    </lineage>
</organism>
<dbReference type="InterPro" id="IPR010720">
    <property type="entry name" value="Alpha-L-AF_C"/>
</dbReference>
<keyword evidence="11" id="KW-1185">Reference proteome</keyword>
<dbReference type="EMBL" id="JARTLD010000009">
    <property type="protein sequence ID" value="MED5016601.1"/>
    <property type="molecule type" value="Genomic_DNA"/>
</dbReference>
<dbReference type="SUPFAM" id="SSF51011">
    <property type="entry name" value="Glycosyl hydrolase domain"/>
    <property type="match status" value="1"/>
</dbReference>
<dbReference type="InterPro" id="IPR017853">
    <property type="entry name" value="GH"/>
</dbReference>
<sequence>MQTNATNTTNAKITVDCSRPSGHTIHPYLFGHFVEDIRDHMEAMLAFPLQDMDFESEKSGETAVSGRWFAHTNGRNTQYALEAPALRHSGRAQRIRIMSDDEAYAGIAQTAALKGPMVYTVRIVARASIELGYVDAEAADRRTGELLGRVRIDLNSHDWRTYEAKLAVSRSCADAEFRIVVPEDHPRWKDHVSTGMLWLDHVSLIPEDSVGMVKREVIDMTRPLNAGMMRLAGNYISAYHWEHGIGPVLERPVMYNEAWGGWTSKYFGTDEFIRFCQELQVEPLICVNDGSGTAAEAARWVEYCNGSIDTPMGALRAANGHPKPHNVRYWEIGNEVWGDWQVGTCSADRFAERCKAFALAMKAIDPSIVILACGHTDPAWNKPVLEIAGEEIDYLTMHLYHGFGRFGMNRDTPAEERYKAIATFPEWTREDIRQAAELIAANPKHSHVKLAVTEYNTMYFPNTVRKGLPDEHTLGAAVANAANLNEMLRGSDMVHIGSFSDLVNGWLGGCIRVGDYYADQFRGKKPGWSGKPLTVYGTPTYEVLKLYANRDIRRLLPVDAECGTFAVQSPKQTHIGLDAVPDLDVTAGVNEDGSTVTLLIVNRSLQDVTAKLALQSFEPSGDTVLYEITGSSFEDINSVFDPERIRCTTRSVPAAAWESGYLLRKTSVYAVEFKTSKVTGGSK</sequence>
<dbReference type="Gene3D" id="2.60.40.1180">
    <property type="entry name" value="Golgi alpha-mannosidase II"/>
    <property type="match status" value="1"/>
</dbReference>
<dbReference type="Gene3D" id="3.20.20.80">
    <property type="entry name" value="Glycosidases"/>
    <property type="match status" value="1"/>
</dbReference>
<evidence type="ECO:0000259" key="9">
    <source>
        <dbReference type="SMART" id="SM00813"/>
    </source>
</evidence>
<evidence type="ECO:0000256" key="5">
    <source>
        <dbReference type="ARBA" id="ARBA00012670"/>
    </source>
</evidence>
<evidence type="ECO:0000256" key="8">
    <source>
        <dbReference type="ARBA" id="ARBA00023295"/>
    </source>
</evidence>